<feature type="region of interest" description="Disordered" evidence="2">
    <location>
        <begin position="1110"/>
        <end position="1152"/>
    </location>
</feature>
<dbReference type="OrthoDB" id="295128at2759"/>
<feature type="compositionally biased region" description="Polar residues" evidence="2">
    <location>
        <begin position="927"/>
        <end position="942"/>
    </location>
</feature>
<keyword evidence="1" id="KW-0175">Coiled coil</keyword>
<feature type="compositionally biased region" description="Basic and acidic residues" evidence="2">
    <location>
        <begin position="943"/>
        <end position="960"/>
    </location>
</feature>
<feature type="region of interest" description="Disordered" evidence="2">
    <location>
        <begin position="806"/>
        <end position="832"/>
    </location>
</feature>
<dbReference type="OMA" id="YWIINND"/>
<evidence type="ECO:0000256" key="1">
    <source>
        <dbReference type="SAM" id="Coils"/>
    </source>
</evidence>
<organism evidence="3 4">
    <name type="scientific">Pseudocohnilembus persalinus</name>
    <name type="common">Ciliate</name>
    <dbReference type="NCBI Taxonomy" id="266149"/>
    <lineage>
        <taxon>Eukaryota</taxon>
        <taxon>Sar</taxon>
        <taxon>Alveolata</taxon>
        <taxon>Ciliophora</taxon>
        <taxon>Intramacronucleata</taxon>
        <taxon>Oligohymenophorea</taxon>
        <taxon>Scuticociliatia</taxon>
        <taxon>Philasterida</taxon>
        <taxon>Pseudocohnilembidae</taxon>
        <taxon>Pseudocohnilembus</taxon>
    </lineage>
</organism>
<evidence type="ECO:0000313" key="4">
    <source>
        <dbReference type="Proteomes" id="UP000054937"/>
    </source>
</evidence>
<feature type="coiled-coil region" evidence="1">
    <location>
        <begin position="638"/>
        <end position="691"/>
    </location>
</feature>
<proteinExistence type="predicted"/>
<protein>
    <submittedName>
        <fullName evidence="3">Uncharacterized protein</fullName>
    </submittedName>
</protein>
<dbReference type="Proteomes" id="UP000054937">
    <property type="component" value="Unassembled WGS sequence"/>
</dbReference>
<comment type="caution">
    <text evidence="3">The sequence shown here is derived from an EMBL/GenBank/DDBJ whole genome shotgun (WGS) entry which is preliminary data.</text>
</comment>
<sequence length="1152" mass="136817">MKNQIHLRIADEIERITPNSIRKLEEQTFHLFKNGTEKGLFKLKETISTIENFLLLFNPNCKYDLCRYWQALEQKGFDPVVEYNKAIEGFEMHYHPSPEDVFRIIVQISRFLKEFSDFENYGTPEFRHPPIRGTIEELNDIGLLKELNNLGIYLNSVQMDKEKMEDLFKDYSKQRKEKLDSQFKKLKNGKKDSDMLKIDQSMLDPEQKKLEKKRLLRQRQKEKYEQLREQTSKKVEWEAKKQESGAVINRILKKLEQLNVDIPVNRQLFREHYVQNLLKIMREDDPQIEEPIEKQQGKMKTQLFKKSQAEQMDLENQIQQKKIKNEEEITDQFLKLHKNDAEFQIKKLNNNGEEQNNIITYQQLKDYYNIKQSDSTNYYYKRWLWIQYPWACMSLKCDYSSKLETCFSSETQYMSVSDEKKFTKQALKIAIEAKLKKQSMYQKKNPNEQSSIIKANMSRISHKSSLPQLQHHRSATQIKGNNSILGKSQTLSRIDINESQEGLPRLRNQNNKSISNQEYSKKFGGNRNDSVQFFITEEYTSVPNINRELEKTQRSPVRGKGKVQKALNSLEYEGTSTSVILQKTRKYKDKSQFFDPLPIIDSRKRQGILPKLKNSMQDHSVKEIYILERQNLDMKGTLNMLVAQNKQMANKLKHLKQLQNYQNEGLDGTQVQKATQKIIDLEKSIEESQNKYYFNVMQIERLKAILKISDDNKKQNQEWIRHLNYLLTNISKMIKWEQEGIQSTKKETDELIKIREQYLEAFREKMQNHETLINQIKNNLMVKKDIDGLFGRSDIMIEKSACSQIDKMKSDQESQDYQRRMKERQDQNQMKQKDIENQLEEQRQQYEQLQEIIDIMDPNYYNSEKFQNYLAGQEKQAKFNAILLEREDQIYDLKKQISQKQNKLDTLIKAQNQNKLKEDGQVDASRRTSCVSQVQQMLSQKLNESKKQQQDSAKDQDEQNKSSQLQNEQKEKENYQQQEEDDNQQQNMLSMYVQKEDEDKDTDSEFAEELPNDLEELQEIQEKRASQNRKLEQIRLALVVTLQTAQNKLKIKQGKNVKETINFDEDLLCQELEKKLQVIQENMGQEEFENFMQGNFDKNQMYRGIVDEVSEYGYDEQRDGQMESDSDDDIKNRLQQQSQQQQSIMIQNTQRG</sequence>
<gene>
    <name evidence="3" type="ORF">PPERSA_05284</name>
</gene>
<feature type="region of interest" description="Disordered" evidence="2">
    <location>
        <begin position="915"/>
        <end position="984"/>
    </location>
</feature>
<evidence type="ECO:0000313" key="3">
    <source>
        <dbReference type="EMBL" id="KRX09892.1"/>
    </source>
</evidence>
<name>A0A0V0R5W1_PSEPJ</name>
<accession>A0A0V0R5W1</accession>
<dbReference type="EMBL" id="LDAU01000042">
    <property type="protein sequence ID" value="KRX09892.1"/>
    <property type="molecule type" value="Genomic_DNA"/>
</dbReference>
<reference evidence="3 4" key="1">
    <citation type="journal article" date="2015" name="Sci. Rep.">
        <title>Genome of the facultative scuticociliatosis pathogen Pseudocohnilembus persalinus provides insight into its virulence through horizontal gene transfer.</title>
        <authorList>
            <person name="Xiong J."/>
            <person name="Wang G."/>
            <person name="Cheng J."/>
            <person name="Tian M."/>
            <person name="Pan X."/>
            <person name="Warren A."/>
            <person name="Jiang C."/>
            <person name="Yuan D."/>
            <person name="Miao W."/>
        </authorList>
    </citation>
    <scope>NUCLEOTIDE SEQUENCE [LARGE SCALE GENOMIC DNA]</scope>
    <source>
        <strain evidence="3">36N120E</strain>
    </source>
</reference>
<dbReference type="AlphaFoldDB" id="A0A0V0R5W1"/>
<evidence type="ECO:0000256" key="2">
    <source>
        <dbReference type="SAM" id="MobiDB-lite"/>
    </source>
</evidence>
<keyword evidence="4" id="KW-1185">Reference proteome</keyword>
<feature type="compositionally biased region" description="Basic and acidic residues" evidence="2">
    <location>
        <begin position="915"/>
        <end position="926"/>
    </location>
</feature>
<dbReference type="InParanoid" id="A0A0V0R5W1"/>